<evidence type="ECO:0000256" key="4">
    <source>
        <dbReference type="SAM" id="Coils"/>
    </source>
</evidence>
<dbReference type="OrthoDB" id="9812949at2"/>
<reference evidence="6 7" key="1">
    <citation type="journal article" date="2015" name="Int. J. Syst. Evol. Microbiol.">
        <title>Exiguobacterium enclense sp. nov., isolated from sediment.</title>
        <authorList>
            <person name="Dastager S.G."/>
            <person name="Mawlankar R."/>
            <person name="Sonalkar V.V."/>
            <person name="Thorat M.N."/>
            <person name="Mual P."/>
            <person name="Verma A."/>
            <person name="Krishnamurthi S."/>
            <person name="Tang S.K."/>
            <person name="Li W.J."/>
        </authorList>
    </citation>
    <scope>NUCLEOTIDE SEQUENCE [LARGE SCALE GENOMIC DNA]</scope>
    <source>
        <strain evidence="6 7">NIO-1109</strain>
    </source>
</reference>
<dbReference type="PANTHER" id="PTHR43462">
    <property type="entry name" value="ALANYL-TRNA EDITING PROTEIN"/>
    <property type="match status" value="1"/>
</dbReference>
<dbReference type="InterPro" id="IPR012947">
    <property type="entry name" value="tRNA_SAD"/>
</dbReference>
<dbReference type="GO" id="GO:0005524">
    <property type="term" value="F:ATP binding"/>
    <property type="evidence" value="ECO:0007669"/>
    <property type="project" value="InterPro"/>
</dbReference>
<evidence type="ECO:0000256" key="1">
    <source>
        <dbReference type="ARBA" id="ARBA00001947"/>
    </source>
</evidence>
<dbReference type="InterPro" id="IPR009000">
    <property type="entry name" value="Transl_B-barrel_sf"/>
</dbReference>
<dbReference type="InterPro" id="IPR051335">
    <property type="entry name" value="Alanyl-tRNA_Editing_Enzymes"/>
</dbReference>
<dbReference type="Pfam" id="PF07973">
    <property type="entry name" value="tRNA_SAD"/>
    <property type="match status" value="1"/>
</dbReference>
<evidence type="ECO:0000256" key="2">
    <source>
        <dbReference type="ARBA" id="ARBA00022723"/>
    </source>
</evidence>
<gene>
    <name evidence="6" type="ORF">AS033_13065</name>
</gene>
<evidence type="ECO:0000313" key="6">
    <source>
        <dbReference type="EMBL" id="KSU48065.1"/>
    </source>
</evidence>
<keyword evidence="4" id="KW-0175">Coiled coil</keyword>
<comment type="cofactor">
    <cofactor evidence="1">
        <name>Zn(2+)</name>
        <dbReference type="ChEBI" id="CHEBI:29105"/>
    </cofactor>
</comment>
<organism evidence="6 7">
    <name type="scientific">Exiguobacterium indicum</name>
    <dbReference type="NCBI Taxonomy" id="296995"/>
    <lineage>
        <taxon>Bacteria</taxon>
        <taxon>Bacillati</taxon>
        <taxon>Bacillota</taxon>
        <taxon>Bacilli</taxon>
        <taxon>Bacillales</taxon>
        <taxon>Bacillales Family XII. Incertae Sedis</taxon>
        <taxon>Exiguobacterium</taxon>
    </lineage>
</organism>
<dbReference type="PANTHER" id="PTHR43462:SF1">
    <property type="entry name" value="ALANYL-TRNA EDITING PROTEIN AARSD1"/>
    <property type="match status" value="1"/>
</dbReference>
<dbReference type="SMART" id="SM00863">
    <property type="entry name" value="tRNA_SAD"/>
    <property type="match status" value="1"/>
</dbReference>
<dbReference type="Gene3D" id="2.40.30.130">
    <property type="match status" value="1"/>
</dbReference>
<dbReference type="GO" id="GO:0004812">
    <property type="term" value="F:aminoacyl-tRNA ligase activity"/>
    <property type="evidence" value="ECO:0007669"/>
    <property type="project" value="InterPro"/>
</dbReference>
<dbReference type="RefSeq" id="WP_058265719.1">
    <property type="nucleotide sequence ID" value="NZ_FMYN01000005.1"/>
</dbReference>
<feature type="domain" description="Threonyl/alanyl tRNA synthetase SAD" evidence="5">
    <location>
        <begin position="176"/>
        <end position="218"/>
    </location>
</feature>
<proteinExistence type="predicted"/>
<feature type="coiled-coil region" evidence="4">
    <location>
        <begin position="219"/>
        <end position="274"/>
    </location>
</feature>
<keyword evidence="3" id="KW-0862">Zinc</keyword>
<dbReference type="SUPFAM" id="SSF55186">
    <property type="entry name" value="ThrRS/AlaRS common domain"/>
    <property type="match status" value="1"/>
</dbReference>
<dbReference type="EMBL" id="LNQL01000005">
    <property type="protein sequence ID" value="KSU48065.1"/>
    <property type="molecule type" value="Genomic_DNA"/>
</dbReference>
<comment type="caution">
    <text evidence="6">The sequence shown here is derived from an EMBL/GenBank/DDBJ whole genome shotgun (WGS) entry which is preliminary data.</text>
</comment>
<accession>A0A0V8GD10</accession>
<keyword evidence="2" id="KW-0479">Metal-binding</keyword>
<name>A0A0V8GD10_9BACL</name>
<dbReference type="GO" id="GO:0043039">
    <property type="term" value="P:tRNA aminoacylation"/>
    <property type="evidence" value="ECO:0007669"/>
    <property type="project" value="InterPro"/>
</dbReference>
<evidence type="ECO:0000313" key="7">
    <source>
        <dbReference type="Proteomes" id="UP000053797"/>
    </source>
</evidence>
<dbReference type="SUPFAM" id="SSF50447">
    <property type="entry name" value="Translation proteins"/>
    <property type="match status" value="1"/>
</dbReference>
<sequence length="382" mass="42607">MRPEQIESDVRTFQTSIRATKQVDGYWVALEKSYFYPESGGQPADRGTLNDQPVLDVQIEDGVVWHQLATPLTGDVTGIVDDAVRIDHAAQHTAQHVISAILQDESNIKTLSFRTGSEVSTLDIETSEWTTLQQEQLDRRLRQVIEQGLPITATEYDEAEALRLPLRKTPQVEGRIRVVQIGTLDYSACGGTHLDSTAQLESILFTGVERIRGNIRLSYVAKERAYQLLQAERRALREAAQALSVKPVQMLEAVQALQEEQKCLTKQVEHAQEQLATFTLAHALEQQEGILVFEHLDEEIKISEQLAKAIQEAGHVGVVWNATTNKLLMSSPGEPHLGKFAKAHVKTFNGRGGGSAVQAQAQFTNRDDAMAYVDRLREEYQS</sequence>
<protein>
    <submittedName>
        <fullName evidence="6">Alanyl-tRNA editing protein</fullName>
    </submittedName>
</protein>
<dbReference type="GO" id="GO:0002161">
    <property type="term" value="F:aminoacyl-tRNA deacylase activity"/>
    <property type="evidence" value="ECO:0007669"/>
    <property type="project" value="UniProtKB-ARBA"/>
</dbReference>
<evidence type="ECO:0000256" key="3">
    <source>
        <dbReference type="ARBA" id="ARBA00022833"/>
    </source>
</evidence>
<dbReference type="InterPro" id="IPR018163">
    <property type="entry name" value="Thr/Ala-tRNA-synth_IIc_edit"/>
</dbReference>
<evidence type="ECO:0000259" key="5">
    <source>
        <dbReference type="SMART" id="SM00863"/>
    </source>
</evidence>
<dbReference type="AlphaFoldDB" id="A0A0V8GD10"/>
<dbReference type="Proteomes" id="UP000053797">
    <property type="component" value="Unassembled WGS sequence"/>
</dbReference>
<dbReference type="GO" id="GO:0046872">
    <property type="term" value="F:metal ion binding"/>
    <property type="evidence" value="ECO:0007669"/>
    <property type="project" value="UniProtKB-KW"/>
</dbReference>
<dbReference type="Gene3D" id="3.30.980.10">
    <property type="entry name" value="Threonyl-trna Synthetase, Chain A, domain 2"/>
    <property type="match status" value="1"/>
</dbReference>